<dbReference type="NCBIfam" id="NF041630">
    <property type="entry name" value="CBS_CbpB"/>
    <property type="match status" value="1"/>
</dbReference>
<dbReference type="Gene3D" id="3.10.580.10">
    <property type="entry name" value="CBS-domain"/>
    <property type="match status" value="1"/>
</dbReference>
<dbReference type="RefSeq" id="WP_047942983.1">
    <property type="nucleotide sequence ID" value="NZ_CP053989.1"/>
</dbReference>
<dbReference type="InterPro" id="IPR000644">
    <property type="entry name" value="CBS_dom"/>
</dbReference>
<dbReference type="CDD" id="cd04643">
    <property type="entry name" value="CBS_pair_bac"/>
    <property type="match status" value="1"/>
</dbReference>
<keyword evidence="1" id="KW-0129">CBS domain</keyword>
<reference evidence="3 4" key="1">
    <citation type="submission" date="2015-05" db="EMBL/GenBank/DDBJ databases">
        <title>Whole genome sequence and identification of bacterial endophytes from Costus igneus.</title>
        <authorList>
            <person name="Lee Y.P."/>
            <person name="Gan H.M."/>
            <person name="Eng W."/>
            <person name="Wheatley M.S."/>
            <person name="Caraballo A."/>
            <person name="Polter S."/>
            <person name="Savka M.A."/>
            <person name="Hudson A.O."/>
        </authorList>
    </citation>
    <scope>NUCLEOTIDE SEQUENCE [LARGE SCALE GENOMIC DNA]</scope>
    <source>
        <strain evidence="3 4">RIT379</strain>
    </source>
</reference>
<evidence type="ECO:0000313" key="3">
    <source>
        <dbReference type="EMBL" id="KLV25805.1"/>
    </source>
</evidence>
<gene>
    <name evidence="3" type="ORF">ABW02_14510</name>
</gene>
<keyword evidence="4" id="KW-1185">Reference proteome</keyword>
<evidence type="ECO:0000259" key="2">
    <source>
        <dbReference type="Pfam" id="PF00571"/>
    </source>
</evidence>
<dbReference type="Pfam" id="PF00571">
    <property type="entry name" value="CBS"/>
    <property type="match status" value="2"/>
</dbReference>
<accession>A0A0J1LA64</accession>
<feature type="domain" description="CBS" evidence="2">
    <location>
        <begin position="19"/>
        <end position="62"/>
    </location>
</feature>
<dbReference type="EMBL" id="LDPH01000013">
    <property type="protein sequence ID" value="KLV25805.1"/>
    <property type="molecule type" value="Genomic_DNA"/>
</dbReference>
<proteinExistence type="predicted"/>
<dbReference type="AlphaFoldDB" id="A0A0J1LA64"/>
<dbReference type="PANTHER" id="PTHR43080">
    <property type="entry name" value="CBS DOMAIN-CONTAINING PROTEIN CBSX3, MITOCHONDRIAL"/>
    <property type="match status" value="1"/>
</dbReference>
<dbReference type="InterPro" id="IPR051257">
    <property type="entry name" value="Diverse_CBS-Domain"/>
</dbReference>
<comment type="caution">
    <text evidence="3">The sequence shown here is derived from an EMBL/GenBank/DDBJ whole genome shotgun (WGS) entry which is preliminary data.</text>
</comment>
<organism evidence="3 4">
    <name type="scientific">Niallia circulans</name>
    <name type="common">Bacillus circulans</name>
    <dbReference type="NCBI Taxonomy" id="1397"/>
    <lineage>
        <taxon>Bacteria</taxon>
        <taxon>Bacillati</taxon>
        <taxon>Bacillota</taxon>
        <taxon>Bacilli</taxon>
        <taxon>Bacillales</taxon>
        <taxon>Bacillaceae</taxon>
        <taxon>Niallia</taxon>
    </lineage>
</organism>
<dbReference type="InterPro" id="IPR046342">
    <property type="entry name" value="CBS_dom_sf"/>
</dbReference>
<dbReference type="Proteomes" id="UP000036045">
    <property type="component" value="Unassembled WGS sequence"/>
</dbReference>
<evidence type="ECO:0000313" key="4">
    <source>
        <dbReference type="Proteomes" id="UP000036045"/>
    </source>
</evidence>
<protein>
    <submittedName>
        <fullName evidence="3">CBS domain-containing protein YkuL</fullName>
    </submittedName>
</protein>
<dbReference type="OrthoDB" id="2375431at2"/>
<feature type="domain" description="CBS" evidence="2">
    <location>
        <begin position="86"/>
        <end position="138"/>
    </location>
</feature>
<dbReference type="PANTHER" id="PTHR43080:SF30">
    <property type="entry name" value="CYCLIC DI-AMP RECEPTOR B"/>
    <property type="match status" value="1"/>
</dbReference>
<sequence length="150" mass="17189">MISMHSEEFLNITLKDLLIPSERVAHVQIGNSLEHALLVLTKSGYSAIPVLDAHYKLHGLVSTPLIMDSILGLERIEFEKLEEIKVETIMNKVIPRVKSNSSVLHTIKYLVDHPFICVETEDGYFDGILTRRAILMRLNIYLHQINQNER</sequence>
<dbReference type="SUPFAM" id="SSF54631">
    <property type="entry name" value="CBS-domain pair"/>
    <property type="match status" value="1"/>
</dbReference>
<dbReference type="InterPro" id="IPR048125">
    <property type="entry name" value="CBS_CbpB"/>
</dbReference>
<evidence type="ECO:0000256" key="1">
    <source>
        <dbReference type="ARBA" id="ARBA00023122"/>
    </source>
</evidence>
<name>A0A0J1LA64_NIACI</name>
<dbReference type="GeneID" id="56348981"/>
<dbReference type="PATRIC" id="fig|1397.4.peg.1065"/>